<proteinExistence type="predicted"/>
<protein>
    <submittedName>
        <fullName evidence="1">Uncharacterized protein</fullName>
    </submittedName>
</protein>
<reference evidence="2" key="1">
    <citation type="submission" date="2016-06" db="EMBL/GenBank/DDBJ databases">
        <title>Complete genome sequence of Actinoalloteichus fjordicus DSM 46855 (=ADI127-17), type strain of the new species Actinoalloteichus fjordicus.</title>
        <authorList>
            <person name="Ruckert C."/>
            <person name="Nouioui I."/>
            <person name="Willmese J."/>
            <person name="van Wezel G."/>
            <person name="Klenk H.-P."/>
            <person name="Kalinowski J."/>
            <person name="Zotchev S.B."/>
        </authorList>
    </citation>
    <scope>NUCLEOTIDE SEQUENCE [LARGE SCALE GENOMIC DNA]</scope>
    <source>
        <strain evidence="2">ADI127-7</strain>
    </source>
</reference>
<sequence>MSLFGVALLTAEPASADAQAERAKASVLIAARLAAVASAVVLRW</sequence>
<evidence type="ECO:0000313" key="1">
    <source>
        <dbReference type="EMBL" id="APU12348.1"/>
    </source>
</evidence>
<organism evidence="1 2">
    <name type="scientific">Actinoalloteichus fjordicus</name>
    <dbReference type="NCBI Taxonomy" id="1612552"/>
    <lineage>
        <taxon>Bacteria</taxon>
        <taxon>Bacillati</taxon>
        <taxon>Actinomycetota</taxon>
        <taxon>Actinomycetes</taxon>
        <taxon>Pseudonocardiales</taxon>
        <taxon>Pseudonocardiaceae</taxon>
        <taxon>Actinoalloteichus</taxon>
    </lineage>
</organism>
<dbReference type="Proteomes" id="UP000185511">
    <property type="component" value="Chromosome"/>
</dbReference>
<dbReference type="AlphaFoldDB" id="A0AAC9L6L9"/>
<evidence type="ECO:0000313" key="2">
    <source>
        <dbReference type="Proteomes" id="UP000185511"/>
    </source>
</evidence>
<accession>A0AAC9L6L9</accession>
<dbReference type="KEGG" id="acad:UA74_01290"/>
<name>A0AAC9L6L9_9PSEU</name>
<keyword evidence="2" id="KW-1185">Reference proteome</keyword>
<dbReference type="EMBL" id="CP016076">
    <property type="protein sequence ID" value="APU12348.1"/>
    <property type="molecule type" value="Genomic_DNA"/>
</dbReference>
<gene>
    <name evidence="1" type="ORF">UA74_01290</name>
</gene>